<comment type="similarity">
    <text evidence="1">Belongs to the UPF0337 (CsbD) family.</text>
</comment>
<dbReference type="EMBL" id="BNDV01000008">
    <property type="protein sequence ID" value="GHI14659.1"/>
    <property type="molecule type" value="Genomic_DNA"/>
</dbReference>
<feature type="region of interest" description="Disordered" evidence="2">
    <location>
        <begin position="52"/>
        <end position="100"/>
    </location>
</feature>
<dbReference type="SUPFAM" id="SSF69047">
    <property type="entry name" value="Hypothetical protein YjbJ"/>
    <property type="match status" value="1"/>
</dbReference>
<dbReference type="InterPro" id="IPR008462">
    <property type="entry name" value="CsbD"/>
</dbReference>
<evidence type="ECO:0000256" key="1">
    <source>
        <dbReference type="ARBA" id="ARBA00009129"/>
    </source>
</evidence>
<accession>A0ABQ3NPL3</accession>
<comment type="caution">
    <text evidence="4">The sequence shown here is derived from an EMBL/GenBank/DDBJ whole genome shotgun (WGS) entry which is preliminary data.</text>
</comment>
<proteinExistence type="inferred from homology"/>
<evidence type="ECO:0000313" key="4">
    <source>
        <dbReference type="EMBL" id="GHI14659.1"/>
    </source>
</evidence>
<dbReference type="InterPro" id="IPR036629">
    <property type="entry name" value="YjbJ_sf"/>
</dbReference>
<keyword evidence="5" id="KW-1185">Reference proteome</keyword>
<reference evidence="5" key="1">
    <citation type="submission" date="2020-09" db="EMBL/GenBank/DDBJ databases">
        <title>Whole genome shotgun sequence of Streptomyces cinnamonensis NBRC 15873.</title>
        <authorList>
            <person name="Komaki H."/>
            <person name="Tamura T."/>
        </authorList>
    </citation>
    <scope>NUCLEOTIDE SEQUENCE [LARGE SCALE GENOMIC DNA]</scope>
    <source>
        <strain evidence="5">NBRC 15873</strain>
    </source>
</reference>
<evidence type="ECO:0000313" key="5">
    <source>
        <dbReference type="Proteomes" id="UP000660554"/>
    </source>
</evidence>
<dbReference type="Proteomes" id="UP000660554">
    <property type="component" value="Unassembled WGS sequence"/>
</dbReference>
<evidence type="ECO:0000256" key="2">
    <source>
        <dbReference type="SAM" id="MobiDB-lite"/>
    </source>
</evidence>
<sequence>MAGAAARGARRTVHCALRVTPGGRMVGRAFPSLESLKEYLVMSKAKGKAKQVKGKLKETAGDAMDDKRMQAEGSAERMAGKAEEMASEAADRTKKGMRKS</sequence>
<feature type="compositionally biased region" description="Basic and acidic residues" evidence="2">
    <location>
        <begin position="55"/>
        <end position="94"/>
    </location>
</feature>
<protein>
    <recommendedName>
        <fullName evidence="3">CsbD-like domain-containing protein</fullName>
    </recommendedName>
</protein>
<evidence type="ECO:0000259" key="3">
    <source>
        <dbReference type="Pfam" id="PF05532"/>
    </source>
</evidence>
<dbReference type="Gene3D" id="1.10.1470.10">
    <property type="entry name" value="YjbJ"/>
    <property type="match status" value="1"/>
</dbReference>
<name>A0ABQ3NPL3_STRVG</name>
<dbReference type="Pfam" id="PF05532">
    <property type="entry name" value="CsbD"/>
    <property type="match status" value="1"/>
</dbReference>
<gene>
    <name evidence="4" type="ORF">Scinn_41220</name>
</gene>
<feature type="domain" description="CsbD-like" evidence="3">
    <location>
        <begin position="44"/>
        <end position="94"/>
    </location>
</feature>
<organism evidence="4 5">
    <name type="scientific">Streptomyces virginiae</name>
    <name type="common">Streptomyces cinnamonensis</name>
    <dbReference type="NCBI Taxonomy" id="1961"/>
    <lineage>
        <taxon>Bacteria</taxon>
        <taxon>Bacillati</taxon>
        <taxon>Actinomycetota</taxon>
        <taxon>Actinomycetes</taxon>
        <taxon>Kitasatosporales</taxon>
        <taxon>Streptomycetaceae</taxon>
        <taxon>Streptomyces</taxon>
    </lineage>
</organism>